<feature type="transmembrane region" description="Helical" evidence="1">
    <location>
        <begin position="12"/>
        <end position="32"/>
    </location>
</feature>
<evidence type="ECO:0000256" key="1">
    <source>
        <dbReference type="SAM" id="Phobius"/>
    </source>
</evidence>
<dbReference type="AlphaFoldDB" id="X1V5W1"/>
<keyword evidence="1" id="KW-0472">Membrane</keyword>
<dbReference type="EMBL" id="BARW01036324">
    <property type="protein sequence ID" value="GAJ25114.1"/>
    <property type="molecule type" value="Genomic_DNA"/>
</dbReference>
<feature type="non-terminal residue" evidence="2">
    <location>
        <position position="1"/>
    </location>
</feature>
<name>X1V5W1_9ZZZZ</name>
<keyword evidence="1" id="KW-1133">Transmembrane helix</keyword>
<gene>
    <name evidence="2" type="ORF">S12H4_56412</name>
</gene>
<evidence type="ECO:0008006" key="3">
    <source>
        <dbReference type="Google" id="ProtNLM"/>
    </source>
</evidence>
<sequence length="110" mass="12959">KKPMETFQKVIWVMVTIATVGIAGIVFAFYYMNKKKVYCPTCRAKVDFSKKPHKKPEEETEPLTTKERVLKKAGEKIEAKKRAEEEEEEAPSEITDKKKLREFYRFRKVV</sequence>
<evidence type="ECO:0000313" key="2">
    <source>
        <dbReference type="EMBL" id="GAJ25114.1"/>
    </source>
</evidence>
<accession>X1V5W1</accession>
<reference evidence="2" key="1">
    <citation type="journal article" date="2014" name="Front. Microbiol.">
        <title>High frequency of phylogenetically diverse reductive dehalogenase-homologous genes in deep subseafloor sedimentary metagenomes.</title>
        <authorList>
            <person name="Kawai M."/>
            <person name="Futagami T."/>
            <person name="Toyoda A."/>
            <person name="Takaki Y."/>
            <person name="Nishi S."/>
            <person name="Hori S."/>
            <person name="Arai W."/>
            <person name="Tsubouchi T."/>
            <person name="Morono Y."/>
            <person name="Uchiyama I."/>
            <person name="Ito T."/>
            <person name="Fujiyama A."/>
            <person name="Inagaki F."/>
            <person name="Takami H."/>
        </authorList>
    </citation>
    <scope>NUCLEOTIDE SEQUENCE</scope>
    <source>
        <strain evidence="2">Expedition CK06-06</strain>
    </source>
</reference>
<protein>
    <recommendedName>
        <fullName evidence="3">LITAF domain-containing protein</fullName>
    </recommendedName>
</protein>
<organism evidence="2">
    <name type="scientific">marine sediment metagenome</name>
    <dbReference type="NCBI Taxonomy" id="412755"/>
    <lineage>
        <taxon>unclassified sequences</taxon>
        <taxon>metagenomes</taxon>
        <taxon>ecological metagenomes</taxon>
    </lineage>
</organism>
<comment type="caution">
    <text evidence="2">The sequence shown here is derived from an EMBL/GenBank/DDBJ whole genome shotgun (WGS) entry which is preliminary data.</text>
</comment>
<keyword evidence="1" id="KW-0812">Transmembrane</keyword>
<proteinExistence type="predicted"/>